<name>A0A915NU76_9BILA</name>
<organism evidence="2 3">
    <name type="scientific">Meloidogyne floridensis</name>
    <dbReference type="NCBI Taxonomy" id="298350"/>
    <lineage>
        <taxon>Eukaryota</taxon>
        <taxon>Metazoa</taxon>
        <taxon>Ecdysozoa</taxon>
        <taxon>Nematoda</taxon>
        <taxon>Chromadorea</taxon>
        <taxon>Rhabditida</taxon>
        <taxon>Tylenchina</taxon>
        <taxon>Tylenchomorpha</taxon>
        <taxon>Tylenchoidea</taxon>
        <taxon>Meloidogynidae</taxon>
        <taxon>Meloidogyninae</taxon>
        <taxon>Meloidogyne</taxon>
    </lineage>
</organism>
<sequence length="75" mass="8466">LYVKTLTGKTIVLENIKISDNILVVKSMIEYIEGIPPDQQRLIYNKVQLEDGRSIVDYNIKNGSTISLILRLTGC</sequence>
<dbReference type="FunFam" id="3.10.20.90:FF:000211">
    <property type="entry name" value="Polyubiquitin 9"/>
    <property type="match status" value="1"/>
</dbReference>
<dbReference type="InterPro" id="IPR019956">
    <property type="entry name" value="Ubiquitin_dom"/>
</dbReference>
<dbReference type="AlphaFoldDB" id="A0A915NU76"/>
<dbReference type="SMART" id="SM00213">
    <property type="entry name" value="UBQ"/>
    <property type="match status" value="1"/>
</dbReference>
<keyword evidence="2" id="KW-1185">Reference proteome</keyword>
<dbReference type="PROSITE" id="PS50053">
    <property type="entry name" value="UBIQUITIN_2"/>
    <property type="match status" value="1"/>
</dbReference>
<dbReference type="PANTHER" id="PTHR10666">
    <property type="entry name" value="UBIQUITIN"/>
    <property type="match status" value="1"/>
</dbReference>
<dbReference type="SUPFAM" id="SSF54236">
    <property type="entry name" value="Ubiquitin-like"/>
    <property type="match status" value="1"/>
</dbReference>
<protein>
    <submittedName>
        <fullName evidence="3">Ubiquitin-like domain-containing protein</fullName>
    </submittedName>
</protein>
<dbReference type="Proteomes" id="UP000887560">
    <property type="component" value="Unplaced"/>
</dbReference>
<reference evidence="3" key="1">
    <citation type="submission" date="2022-11" db="UniProtKB">
        <authorList>
            <consortium name="WormBaseParasite"/>
        </authorList>
    </citation>
    <scope>IDENTIFICATION</scope>
</reference>
<dbReference type="Pfam" id="PF00240">
    <property type="entry name" value="ubiquitin"/>
    <property type="match status" value="1"/>
</dbReference>
<feature type="domain" description="Ubiquitin-like" evidence="1">
    <location>
        <begin position="1"/>
        <end position="75"/>
    </location>
</feature>
<dbReference type="InterPro" id="IPR000626">
    <property type="entry name" value="Ubiquitin-like_dom"/>
</dbReference>
<dbReference type="WBParaSite" id="scf7180000420325.g5121">
    <property type="protein sequence ID" value="scf7180000420325.g5121"/>
    <property type="gene ID" value="scf7180000420325.g5121"/>
</dbReference>
<evidence type="ECO:0000313" key="2">
    <source>
        <dbReference type="Proteomes" id="UP000887560"/>
    </source>
</evidence>
<proteinExistence type="predicted"/>
<dbReference type="PRINTS" id="PR00348">
    <property type="entry name" value="UBIQUITIN"/>
</dbReference>
<dbReference type="InterPro" id="IPR050158">
    <property type="entry name" value="Ubiquitin_ubiquitin-like"/>
</dbReference>
<dbReference type="InterPro" id="IPR029071">
    <property type="entry name" value="Ubiquitin-like_domsf"/>
</dbReference>
<dbReference type="Gene3D" id="3.10.20.90">
    <property type="entry name" value="Phosphatidylinositol 3-kinase Catalytic Subunit, Chain A, domain 1"/>
    <property type="match status" value="1"/>
</dbReference>
<accession>A0A915NU76</accession>
<evidence type="ECO:0000313" key="3">
    <source>
        <dbReference type="WBParaSite" id="scf7180000420325.g5121"/>
    </source>
</evidence>
<evidence type="ECO:0000259" key="1">
    <source>
        <dbReference type="PROSITE" id="PS50053"/>
    </source>
</evidence>